<proteinExistence type="predicted"/>
<dbReference type="EMBL" id="WJPM01000019">
    <property type="protein sequence ID" value="MRH76549.1"/>
    <property type="molecule type" value="Genomic_DNA"/>
</dbReference>
<sequence>MPAAVPDLAEAAAYRHPSAVWYGRALPRLLHAPGWTRLRRALTQRWPLPALASDVREVVYLNWWVDVRRAPPPPPGYAHVVHHGRTPYTILSYRHGHFGPALAGPLRKLLPSPLQSNWRWYLRRVDDVNAGPVVLFDRNVMDGLAYVAGARAASDAMQPHLASRFVHALQSDGSGHTQIEPGQGSAPALQLHWQPAEAWHDADWTPAFATREALLRFLTCQDEAIARTCDGRWASTRIALPVDPATLQPLRLTGALTCPRLQALGVALEEGLAFRLPRVAFRVVSERLL</sequence>
<evidence type="ECO:0000313" key="1">
    <source>
        <dbReference type="EMBL" id="MRH02217.1"/>
    </source>
</evidence>
<dbReference type="Proteomes" id="UP000437931">
    <property type="component" value="Unassembled WGS sequence"/>
</dbReference>
<keyword evidence="3" id="KW-1185">Reference proteome</keyword>
<organism evidence="1 4">
    <name type="scientific">Xanthomonas sontii</name>
    <dbReference type="NCBI Taxonomy" id="2650745"/>
    <lineage>
        <taxon>Bacteria</taxon>
        <taxon>Pseudomonadati</taxon>
        <taxon>Pseudomonadota</taxon>
        <taxon>Gammaproteobacteria</taxon>
        <taxon>Lysobacterales</taxon>
        <taxon>Lysobacteraceae</taxon>
        <taxon>Xanthomonas</taxon>
    </lineage>
</organism>
<name>A0A6N7QGD3_9XANT</name>
<comment type="caution">
    <text evidence="1">The sequence shown here is derived from an EMBL/GenBank/DDBJ whole genome shotgun (WGS) entry which is preliminary data.</text>
</comment>
<dbReference type="EMBL" id="WJPN01000019">
    <property type="protein sequence ID" value="MRH02217.1"/>
    <property type="molecule type" value="Genomic_DNA"/>
</dbReference>
<evidence type="ECO:0000313" key="3">
    <source>
        <dbReference type="Proteomes" id="UP000437931"/>
    </source>
</evidence>
<protein>
    <submittedName>
        <fullName evidence="1">Uncharacterized protein</fullName>
    </submittedName>
</protein>
<dbReference type="Proteomes" id="UP000439314">
    <property type="component" value="Unassembled WGS sequence"/>
</dbReference>
<reference evidence="2" key="2">
    <citation type="journal article" date="2020" name="Plant Dis.">
        <title>A Grain Rot of Rice in Iran Caused by a Xanthomonas Strain Closely Related to X. sacchari.</title>
        <authorList>
            <person name="Mirghasempour S.A."/>
            <person name="Huang S."/>
            <person name="Studholme D.J."/>
            <person name="Brady C.L."/>
        </authorList>
    </citation>
    <scope>NUCLEOTIDE SEQUENCE</scope>
    <source>
        <strain evidence="2">SAM114</strain>
    </source>
</reference>
<evidence type="ECO:0000313" key="2">
    <source>
        <dbReference type="EMBL" id="MRH76549.1"/>
    </source>
</evidence>
<gene>
    <name evidence="1" type="ORF">GIY21_18110</name>
    <name evidence="2" type="ORF">GIY22_18125</name>
</gene>
<dbReference type="RefSeq" id="WP_153752843.1">
    <property type="nucleotide sequence ID" value="NZ_WJPM01000019.1"/>
</dbReference>
<evidence type="ECO:0000313" key="4">
    <source>
        <dbReference type="Proteomes" id="UP000439314"/>
    </source>
</evidence>
<reference evidence="3 4" key="1">
    <citation type="submission" date="2019-11" db="EMBL/GenBank/DDBJ databases">
        <title>First report of rice panicle blight caused by Xanthomonas sp. in Iran.</title>
        <authorList>
            <person name="Mirghasempour S.A."/>
            <person name="Huang S."/>
            <person name="Brady C.L."/>
            <person name="Studholme D.J."/>
        </authorList>
    </citation>
    <scope>NUCLEOTIDE SEQUENCE [LARGE SCALE GENOMIC DNA]</scope>
    <source>
        <strain evidence="1 4">ASD011</strain>
        <strain evidence="3">SAM114</strain>
    </source>
</reference>
<accession>A0A6N7QGD3</accession>
<dbReference type="AlphaFoldDB" id="A0A6N7QGD3"/>